<evidence type="ECO:0000256" key="1">
    <source>
        <dbReference type="ARBA" id="ARBA00022485"/>
    </source>
</evidence>
<dbReference type="EMBL" id="FNVS01000017">
    <property type="protein sequence ID" value="SEG15148.1"/>
    <property type="molecule type" value="Genomic_DNA"/>
</dbReference>
<evidence type="ECO:0000256" key="2">
    <source>
        <dbReference type="ARBA" id="ARBA00022723"/>
    </source>
</evidence>
<keyword evidence="4" id="KW-0408">Iron</keyword>
<accession>A0A8G2BY60</accession>
<keyword evidence="6" id="KW-0732">Signal</keyword>
<dbReference type="PROSITE" id="PS51257">
    <property type="entry name" value="PROKAR_LIPOPROTEIN"/>
    <property type="match status" value="1"/>
</dbReference>
<sequence length="631" mass="70777">MKRIVFSCFFACIWTIFLTACQQPKEVDVLIIGGGASGTAAGIQAARLGANTLIVEEYEWLGGALTSAGVSCIDGNYRLPSGIFGEFRNELSNYYGGTDSLRTSWVSAVAAEPSVMNKIFKQMAEKENRLDLWYNSTVQKIEKMPRGWRVVIDKGGEYQLLEAKVLIDGTELGDVAKACGVKYDIGMEAKSLSGEDIGPEVSNNIIQDLTYVAILKDYGKDVTIAKPEGYDPSIFYCTCKYPKCKNPKKGSVLWDKDRMITYGKLPNNKYMINWPIEGNDYYLNIIEMKPKERKEALQKAKNFTMCFIYYLQNELGFNTLGLADDEFPTADKLPFIPYHRESRRIHGLVRFNVNHMASPYAQPEKLYRTAIAVGDYAVDHHHARYPEADKLPELHFYPVPSYGLPLGVIIPKDVDHLLVTEKSISVSNLVNGTTRLQPILVQIGQAAGALAGLAVREKKDVSEVSIREVQSVLLRGGCYLLPFLDLPKTDRNFAALQRIGATGILKGRGTNRGWSNETWFDADSALTAEALLPGLKDYYPNFNPKIQNKEITVKEAIQLTYDLMEYNNSPAYEKNLDDFINSIAPRWDSAKLSNFSLDRAITRKEFAVLLNYYVNPFETIPIDIKGNIINK</sequence>
<feature type="signal peptide" evidence="6">
    <location>
        <begin position="1"/>
        <end position="20"/>
    </location>
</feature>
<evidence type="ECO:0000256" key="5">
    <source>
        <dbReference type="ARBA" id="ARBA00023014"/>
    </source>
</evidence>
<dbReference type="GO" id="GO:0051539">
    <property type="term" value="F:4 iron, 4 sulfur cluster binding"/>
    <property type="evidence" value="ECO:0007669"/>
    <property type="project" value="UniProtKB-KW"/>
</dbReference>
<keyword evidence="3" id="KW-0560">Oxidoreductase</keyword>
<evidence type="ECO:0000256" key="4">
    <source>
        <dbReference type="ARBA" id="ARBA00023004"/>
    </source>
</evidence>
<name>A0A8G2BY60_9BACT</name>
<evidence type="ECO:0000256" key="6">
    <source>
        <dbReference type="SAM" id="SignalP"/>
    </source>
</evidence>
<feature type="chain" id="PRO_5034981840" evidence="6">
    <location>
        <begin position="21"/>
        <end position="631"/>
    </location>
</feature>
<dbReference type="PANTHER" id="PTHR43498:SF1">
    <property type="entry name" value="COB--COM HETERODISULFIDE REDUCTASE IRON-SULFUR SUBUNIT A"/>
    <property type="match status" value="1"/>
</dbReference>
<dbReference type="PANTHER" id="PTHR43498">
    <property type="entry name" value="FERREDOXIN:COB-COM HETERODISULFIDE REDUCTASE SUBUNIT A"/>
    <property type="match status" value="1"/>
</dbReference>
<keyword evidence="5" id="KW-0411">Iron-sulfur</keyword>
<dbReference type="GO" id="GO:0046872">
    <property type="term" value="F:metal ion binding"/>
    <property type="evidence" value="ECO:0007669"/>
    <property type="project" value="UniProtKB-KW"/>
</dbReference>
<evidence type="ECO:0000313" key="8">
    <source>
        <dbReference type="Proteomes" id="UP000236725"/>
    </source>
</evidence>
<reference evidence="7 8" key="1">
    <citation type="submission" date="2016-10" db="EMBL/GenBank/DDBJ databases">
        <authorList>
            <person name="Varghese N."/>
            <person name="Submissions S."/>
        </authorList>
    </citation>
    <scope>NUCLEOTIDE SEQUENCE [LARGE SCALE GENOMIC DNA]</scope>
    <source>
        <strain evidence="7 8">DSM 29073</strain>
    </source>
</reference>
<keyword evidence="2" id="KW-0479">Metal-binding</keyword>
<gene>
    <name evidence="7" type="ORF">SAMN05444001_11712</name>
</gene>
<evidence type="ECO:0000313" key="7">
    <source>
        <dbReference type="EMBL" id="SEG15148.1"/>
    </source>
</evidence>
<comment type="caution">
    <text evidence="7">The sequence shown here is derived from an EMBL/GenBank/DDBJ whole genome shotgun (WGS) entry which is preliminary data.</text>
</comment>
<dbReference type="AlphaFoldDB" id="A0A8G2BY60"/>
<organism evidence="7 8">
    <name type="scientific">Parabacteroides chinchillae</name>
    <dbReference type="NCBI Taxonomy" id="871327"/>
    <lineage>
        <taxon>Bacteria</taxon>
        <taxon>Pseudomonadati</taxon>
        <taxon>Bacteroidota</taxon>
        <taxon>Bacteroidia</taxon>
        <taxon>Bacteroidales</taxon>
        <taxon>Tannerellaceae</taxon>
        <taxon>Parabacteroides</taxon>
    </lineage>
</organism>
<keyword evidence="8" id="KW-1185">Reference proteome</keyword>
<dbReference type="Proteomes" id="UP000236725">
    <property type="component" value="Unassembled WGS sequence"/>
</dbReference>
<keyword evidence="1" id="KW-0004">4Fe-4S</keyword>
<dbReference type="SUPFAM" id="SSF51905">
    <property type="entry name" value="FAD/NAD(P)-binding domain"/>
    <property type="match status" value="1"/>
</dbReference>
<protein>
    <submittedName>
        <fullName evidence="7">FAD dependent oxidoreductase</fullName>
    </submittedName>
</protein>
<dbReference type="InterPro" id="IPR036188">
    <property type="entry name" value="FAD/NAD-bd_sf"/>
</dbReference>
<dbReference type="Pfam" id="PF12831">
    <property type="entry name" value="FAD_oxidored"/>
    <property type="match status" value="1"/>
</dbReference>
<dbReference type="GO" id="GO:0016491">
    <property type="term" value="F:oxidoreductase activity"/>
    <property type="evidence" value="ECO:0007669"/>
    <property type="project" value="UniProtKB-KW"/>
</dbReference>
<dbReference type="InterPro" id="IPR039650">
    <property type="entry name" value="HdrA-like"/>
</dbReference>
<dbReference type="Gene3D" id="3.50.50.60">
    <property type="entry name" value="FAD/NAD(P)-binding domain"/>
    <property type="match status" value="1"/>
</dbReference>
<proteinExistence type="predicted"/>
<dbReference type="RefSeq" id="WP_103984038.1">
    <property type="nucleotide sequence ID" value="NZ_FNVS01000017.1"/>
</dbReference>
<evidence type="ECO:0000256" key="3">
    <source>
        <dbReference type="ARBA" id="ARBA00023002"/>
    </source>
</evidence>